<accession>A0A4Q7ZJH0</accession>
<feature type="transmembrane region" description="Helical" evidence="2">
    <location>
        <begin position="571"/>
        <end position="591"/>
    </location>
</feature>
<dbReference type="RefSeq" id="WP_242624871.1">
    <property type="nucleotide sequence ID" value="NZ_SHKY01000001.1"/>
</dbReference>
<feature type="transmembrane region" description="Helical" evidence="2">
    <location>
        <begin position="395"/>
        <end position="412"/>
    </location>
</feature>
<organism evidence="3 4">
    <name type="scientific">Krasilnikovia cinnamomea</name>
    <dbReference type="NCBI Taxonomy" id="349313"/>
    <lineage>
        <taxon>Bacteria</taxon>
        <taxon>Bacillati</taxon>
        <taxon>Actinomycetota</taxon>
        <taxon>Actinomycetes</taxon>
        <taxon>Micromonosporales</taxon>
        <taxon>Micromonosporaceae</taxon>
        <taxon>Krasilnikovia</taxon>
    </lineage>
</organism>
<dbReference type="Proteomes" id="UP000292564">
    <property type="component" value="Unassembled WGS sequence"/>
</dbReference>
<keyword evidence="2" id="KW-0812">Transmembrane</keyword>
<feature type="transmembrane region" description="Helical" evidence="2">
    <location>
        <begin position="195"/>
        <end position="214"/>
    </location>
</feature>
<feature type="compositionally biased region" description="Pro residues" evidence="1">
    <location>
        <begin position="156"/>
        <end position="165"/>
    </location>
</feature>
<feature type="compositionally biased region" description="Polar residues" evidence="1">
    <location>
        <begin position="1"/>
        <end position="10"/>
    </location>
</feature>
<feature type="transmembrane region" description="Helical" evidence="2">
    <location>
        <begin position="286"/>
        <end position="307"/>
    </location>
</feature>
<feature type="transmembrane region" description="Helical" evidence="2">
    <location>
        <begin position="502"/>
        <end position="520"/>
    </location>
</feature>
<feature type="transmembrane region" description="Helical" evidence="2">
    <location>
        <begin position="373"/>
        <end position="389"/>
    </location>
</feature>
<dbReference type="AlphaFoldDB" id="A0A4Q7ZJH0"/>
<dbReference type="EMBL" id="SHKY01000001">
    <property type="protein sequence ID" value="RZU51037.1"/>
    <property type="molecule type" value="Genomic_DNA"/>
</dbReference>
<keyword evidence="4" id="KW-1185">Reference proteome</keyword>
<feature type="compositionally biased region" description="Basic residues" evidence="1">
    <location>
        <begin position="79"/>
        <end position="89"/>
    </location>
</feature>
<evidence type="ECO:0000256" key="1">
    <source>
        <dbReference type="SAM" id="MobiDB-lite"/>
    </source>
</evidence>
<name>A0A4Q7ZJH0_9ACTN</name>
<feature type="transmembrane region" description="Helical" evidence="2">
    <location>
        <begin position="424"/>
        <end position="451"/>
    </location>
</feature>
<feature type="compositionally biased region" description="Low complexity" evidence="1">
    <location>
        <begin position="115"/>
        <end position="125"/>
    </location>
</feature>
<evidence type="ECO:0000313" key="4">
    <source>
        <dbReference type="Proteomes" id="UP000292564"/>
    </source>
</evidence>
<gene>
    <name evidence="3" type="ORF">EV385_2835</name>
</gene>
<protein>
    <submittedName>
        <fullName evidence="3">Uncharacterized protein</fullName>
    </submittedName>
</protein>
<sequence length="751" mass="80475">MTTDRPQLSPDSPAKADEPATVRKPETDTNDTGSNTLATGPDTRDDEATTTATQPTTGAAEPGKAGRGAAGAEPTARSRSWRGWRRRGKPGATPEPAAPTDLPVTPEAAATTTDKSATGTSATEKAATEKAATEKSAAATQPTDTPGEDRRGLPATRPPGAPPDPWTAFATTPERAPGRLRRAVRVVGRGLIHEYALAAYASLLLAVAMTWPALRYPLHTLPQDLYDPSRQAWQVSWAGHILLIDPARLWHANAFFPLPYTFAFGDSLLGYAPAGMLGTGPEAAVLRYNILFVLAHALLTLGGYALVRQLGARRTGAAVAAVAFAYAPWRLGQEGHLDVVSVGAIPLALAMLARGHGWSLRYGFRPARRRARWAVAGWLLAAWQISLGFAQGLPFAYVLALLVLVVLLAVPVRRLRRRGQGPVLGWRLLVTDLLGMLVVVGVGLLIALPYLRVGQTGPALTEVRFFSPPVHSLLIGPAESRIWGAAHAVPRAALRWPAEMSLLPGFVLYTLALVGLVFSIWTWRQRFVMLVALAAAVVLTLGTTVFDGRWTYLPLFGHLPGSFGVRIPGRLMLWVTLLLAVLAAGAVDEFVRRAEHLSAQRMPPWPSPWLRAATLVPLALVLVEGWGVTAHPVVPTQPRAMRTVTSSTLVLPTSTLGDQTVMLWSTSRFQPLANGGGAFAPAHQAELRRNAATFPDTASIAYLRGLGVQTVLLLRSQAAGTPWERAGDVPVDPLGITREDLDDNTVLFRIP</sequence>
<feature type="compositionally biased region" description="Basic and acidic residues" evidence="1">
    <location>
        <begin position="14"/>
        <end position="27"/>
    </location>
</feature>
<reference evidence="3 4" key="1">
    <citation type="submission" date="2019-02" db="EMBL/GenBank/DDBJ databases">
        <title>Sequencing the genomes of 1000 actinobacteria strains.</title>
        <authorList>
            <person name="Klenk H.-P."/>
        </authorList>
    </citation>
    <scope>NUCLEOTIDE SEQUENCE [LARGE SCALE GENOMIC DNA]</scope>
    <source>
        <strain evidence="3 4">DSM 45162</strain>
    </source>
</reference>
<evidence type="ECO:0000256" key="2">
    <source>
        <dbReference type="SAM" id="Phobius"/>
    </source>
</evidence>
<evidence type="ECO:0000313" key="3">
    <source>
        <dbReference type="EMBL" id="RZU51037.1"/>
    </source>
</evidence>
<comment type="caution">
    <text evidence="3">The sequence shown here is derived from an EMBL/GenBank/DDBJ whole genome shotgun (WGS) entry which is preliminary data.</text>
</comment>
<keyword evidence="2" id="KW-0472">Membrane</keyword>
<proteinExistence type="predicted"/>
<feature type="transmembrane region" description="Helical" evidence="2">
    <location>
        <begin position="527"/>
        <end position="546"/>
    </location>
</feature>
<feature type="compositionally biased region" description="Low complexity" evidence="1">
    <location>
        <begin position="49"/>
        <end position="63"/>
    </location>
</feature>
<keyword evidence="2" id="KW-1133">Transmembrane helix</keyword>
<feature type="region of interest" description="Disordered" evidence="1">
    <location>
        <begin position="1"/>
        <end position="174"/>
    </location>
</feature>